<gene>
    <name evidence="2" type="ORF">ACFFJ2_06680</name>
</gene>
<dbReference type="PANTHER" id="PTHR24096">
    <property type="entry name" value="LONG-CHAIN-FATTY-ACID--COA LIGASE"/>
    <property type="match status" value="1"/>
</dbReference>
<dbReference type="Gene3D" id="3.40.50.12780">
    <property type="entry name" value="N-terminal domain of ligase-like"/>
    <property type="match status" value="1"/>
</dbReference>
<dbReference type="InterPro" id="IPR000873">
    <property type="entry name" value="AMP-dep_synth/lig_dom"/>
</dbReference>
<protein>
    <submittedName>
        <fullName evidence="2">Feruloyl-CoA synthase</fullName>
    </submittedName>
</protein>
<dbReference type="EMBL" id="JBHLXD010000008">
    <property type="protein sequence ID" value="MFC0208085.1"/>
    <property type="molecule type" value="Genomic_DNA"/>
</dbReference>
<evidence type="ECO:0000313" key="3">
    <source>
        <dbReference type="Proteomes" id="UP001589755"/>
    </source>
</evidence>
<accession>A0ABV6D613</accession>
<evidence type="ECO:0000259" key="1">
    <source>
        <dbReference type="Pfam" id="PF00501"/>
    </source>
</evidence>
<comment type="caution">
    <text evidence="2">The sequence shown here is derived from an EMBL/GenBank/DDBJ whole genome shotgun (WGS) entry which is preliminary data.</text>
</comment>
<dbReference type="InterPro" id="IPR042099">
    <property type="entry name" value="ANL_N_sf"/>
</dbReference>
<name>A0ABV6D613_9HYPH</name>
<sequence>MRHAAWETINQAPVRPVRCAEPKIKVRHGPDGSLYVEQEDRLPAYPERISDMLEHWARHTPDRILFADRGSDGNWRRLSYAQALEKTRRLGQFLIDSGVSPDAPLAILSGNDLEHALLALAAVYVGLPYAAISPAYSLVSEDYSRLRETFETIRPGLVFANDAQRFAPAIEAVAGGVKRLHARGAQSVGEDFSHALTSEPTAAVDKARLAVTGDTIAKFLFTSGSTGSPKAVINTNRMICSNQIMTRETFAYFRDEPPLLLDWAPWHHTAGGNKLFYMPLFNGGTLYIDDGRPTPAEIGKTVRNLKEIAPNWYFNVPKGYEALIPHLEADASLRENFFRHLKMLWYAGAGMAQHTWDTLERLAVETTGERILIATGLGATETAPVALMCTWPQERAGNVGLPCKGVSLKLVPFEGKFDARLKGPNITPGYWRAPQATAEAFDEEGYYRLGDALRFADPDNVAAGFFFDGRTAENFKLDTGTWVNTGALRTAFINHFGVAVREVAIAGADRPYVAALVFPDVERLSRIAGISGHADAAAVFAHPAVRAHLRAKLQSLAAESTGSSTLVRRMILVDPPPSLDRGEMTDKGSINQRAVLRNRAEWVEELYTGSPRVIEI</sequence>
<dbReference type="Proteomes" id="UP001589755">
    <property type="component" value="Unassembled WGS sequence"/>
</dbReference>
<evidence type="ECO:0000313" key="2">
    <source>
        <dbReference type="EMBL" id="MFC0208085.1"/>
    </source>
</evidence>
<feature type="domain" description="AMP-dependent synthetase/ligase" evidence="1">
    <location>
        <begin position="53"/>
        <end position="431"/>
    </location>
</feature>
<dbReference type="InterPro" id="IPR020845">
    <property type="entry name" value="AMP-binding_CS"/>
</dbReference>
<keyword evidence="3" id="KW-1185">Reference proteome</keyword>
<reference evidence="2 3" key="1">
    <citation type="submission" date="2024-09" db="EMBL/GenBank/DDBJ databases">
        <authorList>
            <person name="Sun Q."/>
            <person name="Mori K."/>
        </authorList>
    </citation>
    <scope>NUCLEOTIDE SEQUENCE [LARGE SCALE GENOMIC DNA]</scope>
    <source>
        <strain evidence="2 3">CCM 8543</strain>
    </source>
</reference>
<dbReference type="Pfam" id="PF00501">
    <property type="entry name" value="AMP-binding"/>
    <property type="match status" value="1"/>
</dbReference>
<organism evidence="2 3">
    <name type="scientific">Chelativorans intermedius</name>
    <dbReference type="NCBI Taxonomy" id="515947"/>
    <lineage>
        <taxon>Bacteria</taxon>
        <taxon>Pseudomonadati</taxon>
        <taxon>Pseudomonadota</taxon>
        <taxon>Alphaproteobacteria</taxon>
        <taxon>Hyphomicrobiales</taxon>
        <taxon>Phyllobacteriaceae</taxon>
        <taxon>Chelativorans</taxon>
    </lineage>
</organism>
<dbReference type="SUPFAM" id="SSF56801">
    <property type="entry name" value="Acetyl-CoA synthetase-like"/>
    <property type="match status" value="1"/>
</dbReference>
<proteinExistence type="predicted"/>
<dbReference type="PROSITE" id="PS00455">
    <property type="entry name" value="AMP_BINDING"/>
    <property type="match status" value="1"/>
</dbReference>
<dbReference type="PANTHER" id="PTHR24096:SF420">
    <property type="entry name" value="LONG-CHAIN-FATTY-ACID--COA LIGASE-RELATED"/>
    <property type="match status" value="1"/>
</dbReference>
<dbReference type="RefSeq" id="WP_261519078.1">
    <property type="nucleotide sequence ID" value="NZ_JAODNW010000002.1"/>
</dbReference>
<dbReference type="Pfam" id="PF23562">
    <property type="entry name" value="AMP-binding_C_3"/>
    <property type="match status" value="1"/>
</dbReference>